<feature type="compositionally biased region" description="Low complexity" evidence="1">
    <location>
        <begin position="442"/>
        <end position="451"/>
    </location>
</feature>
<dbReference type="HOGENOM" id="CLU_037771_1_0_1"/>
<name>A0A0A2VZV2_BEABA</name>
<evidence type="ECO:0000256" key="1">
    <source>
        <dbReference type="SAM" id="MobiDB-lite"/>
    </source>
</evidence>
<dbReference type="EMBL" id="ANFO01000845">
    <property type="protein sequence ID" value="KGQ06254.1"/>
    <property type="molecule type" value="Genomic_DNA"/>
</dbReference>
<feature type="compositionally biased region" description="Polar residues" evidence="1">
    <location>
        <begin position="58"/>
        <end position="70"/>
    </location>
</feature>
<dbReference type="PANTHER" id="PTHR28307:SF1">
    <property type="entry name" value="PAL1 CELL MORPHOLOGY PROTEIN"/>
    <property type="match status" value="1"/>
</dbReference>
<feature type="compositionally biased region" description="Low complexity" evidence="1">
    <location>
        <begin position="174"/>
        <end position="192"/>
    </location>
</feature>
<dbReference type="eggNOG" id="ENOG502RB1B">
    <property type="taxonomic scope" value="Eukaryota"/>
</dbReference>
<feature type="compositionally biased region" description="Polar residues" evidence="1">
    <location>
        <begin position="463"/>
        <end position="472"/>
    </location>
</feature>
<evidence type="ECO:0000313" key="2">
    <source>
        <dbReference type="EMBL" id="KGQ06254.1"/>
    </source>
</evidence>
<feature type="region of interest" description="Disordered" evidence="1">
    <location>
        <begin position="55"/>
        <end position="262"/>
    </location>
</feature>
<feature type="compositionally biased region" description="Basic and acidic residues" evidence="1">
    <location>
        <begin position="401"/>
        <end position="416"/>
    </location>
</feature>
<proteinExistence type="predicted"/>
<gene>
    <name evidence="2" type="ORF">BBAD15_g8427</name>
</gene>
<dbReference type="AlphaFoldDB" id="A0A0A2VZV2"/>
<feature type="region of interest" description="Disordered" evidence="1">
    <location>
        <begin position="401"/>
        <end position="495"/>
    </location>
</feature>
<dbReference type="OrthoDB" id="5389892at2759"/>
<protein>
    <recommendedName>
        <fullName evidence="4">Protein pal1</fullName>
    </recommendedName>
</protein>
<feature type="compositionally biased region" description="Basic and acidic residues" evidence="1">
    <location>
        <begin position="221"/>
        <end position="237"/>
    </location>
</feature>
<evidence type="ECO:0008006" key="4">
    <source>
        <dbReference type="Google" id="ProtNLM"/>
    </source>
</evidence>
<feature type="compositionally biased region" description="Basic residues" evidence="1">
    <location>
        <begin position="477"/>
        <end position="489"/>
    </location>
</feature>
<dbReference type="Proteomes" id="UP000030106">
    <property type="component" value="Unassembled WGS sequence"/>
</dbReference>
<dbReference type="PANTHER" id="PTHR28307">
    <property type="entry name" value="PROTEIN PAL1"/>
    <property type="match status" value="1"/>
</dbReference>
<dbReference type="Pfam" id="PF08316">
    <property type="entry name" value="Pal1"/>
    <property type="match status" value="1"/>
</dbReference>
<reference evidence="2 3" key="1">
    <citation type="submission" date="2012-10" db="EMBL/GenBank/DDBJ databases">
        <title>Genome sequencing and analysis of entomopathogenic fungi Beauveria bassiana D1-5.</title>
        <authorList>
            <person name="Li Q."/>
            <person name="Wang L."/>
            <person name="Zhang Z."/>
            <person name="Wang Q."/>
            <person name="Ren J."/>
            <person name="Wang M."/>
            <person name="Xu W."/>
            <person name="Wang J."/>
            <person name="Lu Y."/>
            <person name="Du Q."/>
            <person name="Sun Z."/>
        </authorList>
    </citation>
    <scope>NUCLEOTIDE SEQUENCE [LARGE SCALE GENOMIC DNA]</scope>
    <source>
        <strain evidence="2 3">D1-5</strain>
    </source>
</reference>
<evidence type="ECO:0000313" key="3">
    <source>
        <dbReference type="Proteomes" id="UP000030106"/>
    </source>
</evidence>
<comment type="caution">
    <text evidence="2">The sequence shown here is derived from an EMBL/GenBank/DDBJ whole genome shotgun (WGS) entry which is preliminary data.</text>
</comment>
<accession>A0A0A2VZV2</accession>
<dbReference type="GO" id="GO:0005737">
    <property type="term" value="C:cytoplasm"/>
    <property type="evidence" value="ECO:0007669"/>
    <property type="project" value="TreeGrafter"/>
</dbReference>
<dbReference type="InterPro" id="IPR013226">
    <property type="entry name" value="Pal1"/>
</dbReference>
<sequence length="495" mass="54323">MTGFEESDKLWTHAYATTPPKLLSLVFSSAAFADARLLFFFSPKQAKRYILDPLTAPEPSQETGPGSSHYNVHLRASRPSSSGTAPPSPPHRADSKKAGSRHQILAKRSPSLSSNDDARDPFTDSRASAHFFNKSTSPESTGFLKPAPSFRRARRTSNLDTHHEETHAHHTGLVSPPQSSDSVTSDSAVAAQPSTLSPTAAYHSDRLPIRCASARGPSPRSHQDHQPHSRSRSDGHSRQPQQQRPSRPPGALLQRFPGDMSHRPLDMIRRETRAADRRHRKRFSEADTIDLLDTIGPTYHHDGPYDATLASRNVNPRYAPVEAVRDSNMAALRATPREFIQDALIHHRPLQGTATIPSGGVDASGNVLVYEEGADLMREPDAPGGAYRRYDFIDYHPDDLKGKGEPSFSIERDQKKGKGQAEAGFEMESNPLMAKSLRRRSSLPSGRSSGAQAGGSGDEGQSLGRQNSTGRRISQGLKRRFGSLRRKKSHSPDLE</sequence>
<organism evidence="2 3">
    <name type="scientific">Beauveria bassiana D1-5</name>
    <dbReference type="NCBI Taxonomy" id="1245745"/>
    <lineage>
        <taxon>Eukaryota</taxon>
        <taxon>Fungi</taxon>
        <taxon>Dikarya</taxon>
        <taxon>Ascomycota</taxon>
        <taxon>Pezizomycotina</taxon>
        <taxon>Sordariomycetes</taxon>
        <taxon>Hypocreomycetidae</taxon>
        <taxon>Hypocreales</taxon>
        <taxon>Cordycipitaceae</taxon>
        <taxon>Beauveria</taxon>
    </lineage>
</organism>